<dbReference type="EMBL" id="UINC01177622">
    <property type="protein sequence ID" value="SVD85369.1"/>
    <property type="molecule type" value="Genomic_DNA"/>
</dbReference>
<feature type="non-terminal residue" evidence="1">
    <location>
        <position position="1"/>
    </location>
</feature>
<reference evidence="1" key="1">
    <citation type="submission" date="2018-05" db="EMBL/GenBank/DDBJ databases">
        <authorList>
            <person name="Lanie J.A."/>
            <person name="Ng W.-L."/>
            <person name="Kazmierczak K.M."/>
            <person name="Andrzejewski T.M."/>
            <person name="Davidsen T.M."/>
            <person name="Wayne K.J."/>
            <person name="Tettelin H."/>
            <person name="Glass J.I."/>
            <person name="Rusch D."/>
            <person name="Podicherti R."/>
            <person name="Tsui H.-C.T."/>
            <person name="Winkler M.E."/>
        </authorList>
    </citation>
    <scope>NUCLEOTIDE SEQUENCE</scope>
</reference>
<accession>A0A382YQX7</accession>
<name>A0A382YQX7_9ZZZZ</name>
<proteinExistence type="predicted"/>
<gene>
    <name evidence="1" type="ORF">METZ01_LOCUS438223</name>
</gene>
<protein>
    <submittedName>
        <fullName evidence="1">Uncharacterized protein</fullName>
    </submittedName>
</protein>
<organism evidence="1">
    <name type="scientific">marine metagenome</name>
    <dbReference type="NCBI Taxonomy" id="408172"/>
    <lineage>
        <taxon>unclassified sequences</taxon>
        <taxon>metagenomes</taxon>
        <taxon>ecological metagenomes</taxon>
    </lineage>
</organism>
<dbReference type="AlphaFoldDB" id="A0A382YQX7"/>
<sequence>QTVRVGHASPTCLFRDIEIFGGA</sequence>
<evidence type="ECO:0000313" key="1">
    <source>
        <dbReference type="EMBL" id="SVD85369.1"/>
    </source>
</evidence>